<organism evidence="7">
    <name type="scientific">hydrothermal vent metagenome</name>
    <dbReference type="NCBI Taxonomy" id="652676"/>
    <lineage>
        <taxon>unclassified sequences</taxon>
        <taxon>metagenomes</taxon>
        <taxon>ecological metagenomes</taxon>
    </lineage>
</organism>
<evidence type="ECO:0000256" key="6">
    <source>
        <dbReference type="SAM" id="Phobius"/>
    </source>
</evidence>
<protein>
    <submittedName>
        <fullName evidence="7">Prolipoprotein diacylglyceryl transferase</fullName>
    </submittedName>
</protein>
<dbReference type="NCBIfam" id="TIGR00544">
    <property type="entry name" value="lgt"/>
    <property type="match status" value="1"/>
</dbReference>
<dbReference type="PANTHER" id="PTHR30589:SF0">
    <property type="entry name" value="PHOSPHATIDYLGLYCEROL--PROLIPOPROTEIN DIACYLGLYCERYL TRANSFERASE"/>
    <property type="match status" value="1"/>
</dbReference>
<keyword evidence="5 6" id="KW-0472">Membrane</keyword>
<sequence length="262" mass="29104">MIPFPNIDPVFFRIGPLAFRWYGMMYAISFMSAIFMIRAVAVRKKLAITQEQISDLMLYAAMGVIFGGRLGYVLFYNPSYYFENPAKIIAVWEGGMAFHGGLIGAILGGIYFCKRSGFPVYAVADVSIVSVPLGLGLGRLGNFMNGELFGRASDVPWCMIFPGGGDVCRHPSQLYEAVLEGAVLFVILWMLAKRPLAPGIVFWAMIASYGVFRFLVEYTREPDAHIGLLFGNAFSMGQLLSLPMILLGGFMIWRQHKVFSKT</sequence>
<dbReference type="AlphaFoldDB" id="A0A3B1C797"/>
<evidence type="ECO:0000313" key="7">
    <source>
        <dbReference type="EMBL" id="VAX26416.1"/>
    </source>
</evidence>
<dbReference type="GO" id="GO:0008961">
    <property type="term" value="F:phosphatidylglycerol-prolipoprotein diacylglyceryl transferase activity"/>
    <property type="evidence" value="ECO:0007669"/>
    <property type="project" value="InterPro"/>
</dbReference>
<dbReference type="HAMAP" id="MF_01147">
    <property type="entry name" value="Lgt"/>
    <property type="match status" value="1"/>
</dbReference>
<dbReference type="GO" id="GO:0042158">
    <property type="term" value="P:lipoprotein biosynthetic process"/>
    <property type="evidence" value="ECO:0007669"/>
    <property type="project" value="InterPro"/>
</dbReference>
<gene>
    <name evidence="7" type="ORF">MNBD_NITROSPIRAE01-1684</name>
</gene>
<keyword evidence="2 7" id="KW-0808">Transferase</keyword>
<feature type="transmembrane region" description="Helical" evidence="6">
    <location>
        <begin position="174"/>
        <end position="192"/>
    </location>
</feature>
<evidence type="ECO:0000256" key="1">
    <source>
        <dbReference type="ARBA" id="ARBA00022475"/>
    </source>
</evidence>
<accession>A0A3B1C797</accession>
<dbReference type="InterPro" id="IPR001640">
    <property type="entry name" value="Lgt"/>
</dbReference>
<dbReference type="EMBL" id="UOGF01000011">
    <property type="protein sequence ID" value="VAX26416.1"/>
    <property type="molecule type" value="Genomic_DNA"/>
</dbReference>
<evidence type="ECO:0000256" key="4">
    <source>
        <dbReference type="ARBA" id="ARBA00022989"/>
    </source>
</evidence>
<keyword evidence="1" id="KW-1003">Cell membrane</keyword>
<feature type="transmembrane region" description="Helical" evidence="6">
    <location>
        <begin position="199"/>
        <end position="216"/>
    </location>
</feature>
<proteinExistence type="inferred from homology"/>
<feature type="transmembrane region" description="Helical" evidence="6">
    <location>
        <begin position="20"/>
        <end position="41"/>
    </location>
</feature>
<evidence type="ECO:0000256" key="3">
    <source>
        <dbReference type="ARBA" id="ARBA00022692"/>
    </source>
</evidence>
<feature type="transmembrane region" description="Helical" evidence="6">
    <location>
        <begin position="120"/>
        <end position="140"/>
    </location>
</feature>
<dbReference type="Pfam" id="PF01790">
    <property type="entry name" value="LGT"/>
    <property type="match status" value="1"/>
</dbReference>
<keyword evidence="3 6" id="KW-0812">Transmembrane</keyword>
<evidence type="ECO:0000256" key="5">
    <source>
        <dbReference type="ARBA" id="ARBA00023136"/>
    </source>
</evidence>
<evidence type="ECO:0000256" key="2">
    <source>
        <dbReference type="ARBA" id="ARBA00022679"/>
    </source>
</evidence>
<dbReference type="GO" id="GO:0005886">
    <property type="term" value="C:plasma membrane"/>
    <property type="evidence" value="ECO:0007669"/>
    <property type="project" value="InterPro"/>
</dbReference>
<feature type="transmembrane region" description="Helical" evidence="6">
    <location>
        <begin position="228"/>
        <end position="253"/>
    </location>
</feature>
<reference evidence="7" key="1">
    <citation type="submission" date="2018-06" db="EMBL/GenBank/DDBJ databases">
        <authorList>
            <person name="Zhirakovskaya E."/>
        </authorList>
    </citation>
    <scope>NUCLEOTIDE SEQUENCE</scope>
</reference>
<feature type="transmembrane region" description="Helical" evidence="6">
    <location>
        <begin position="53"/>
        <end position="76"/>
    </location>
</feature>
<keyword evidence="4 6" id="KW-1133">Transmembrane helix</keyword>
<keyword evidence="7" id="KW-0449">Lipoprotein</keyword>
<feature type="transmembrane region" description="Helical" evidence="6">
    <location>
        <begin position="96"/>
        <end position="113"/>
    </location>
</feature>
<dbReference type="PANTHER" id="PTHR30589">
    <property type="entry name" value="PROLIPOPROTEIN DIACYLGLYCERYL TRANSFERASE"/>
    <property type="match status" value="1"/>
</dbReference>
<dbReference type="PROSITE" id="PS01311">
    <property type="entry name" value="LGT"/>
    <property type="match status" value="1"/>
</dbReference>
<name>A0A3B1C797_9ZZZZ</name>